<accession>A0A166J5D5</accession>
<dbReference type="EMBL" id="KV417554">
    <property type="protein sequence ID" value="KZP20514.1"/>
    <property type="molecule type" value="Genomic_DNA"/>
</dbReference>
<name>A0A166J5D5_9AGAM</name>
<protein>
    <submittedName>
        <fullName evidence="1">Uncharacterized protein</fullName>
    </submittedName>
</protein>
<keyword evidence="2" id="KW-1185">Reference proteome</keyword>
<evidence type="ECO:0000313" key="1">
    <source>
        <dbReference type="EMBL" id="KZP20514.1"/>
    </source>
</evidence>
<feature type="non-terminal residue" evidence="1">
    <location>
        <position position="75"/>
    </location>
</feature>
<sequence length="75" mass="8087">MSPLLVAQQTHRCYVRSGPFFPHARFKVESTQLGPGLNKCGGSGQVLNGREACVVAPFGGWGQERYVLGVCEHGI</sequence>
<reference evidence="1 2" key="1">
    <citation type="journal article" date="2016" name="Mol. Biol. Evol.">
        <title>Comparative Genomics of Early-Diverging Mushroom-Forming Fungi Provides Insights into the Origins of Lignocellulose Decay Capabilities.</title>
        <authorList>
            <person name="Nagy L.G."/>
            <person name="Riley R."/>
            <person name="Tritt A."/>
            <person name="Adam C."/>
            <person name="Daum C."/>
            <person name="Floudas D."/>
            <person name="Sun H."/>
            <person name="Yadav J.S."/>
            <person name="Pangilinan J."/>
            <person name="Larsson K.H."/>
            <person name="Matsuura K."/>
            <person name="Barry K."/>
            <person name="Labutti K."/>
            <person name="Kuo R."/>
            <person name="Ohm R.A."/>
            <person name="Bhattacharya S.S."/>
            <person name="Shirouzu T."/>
            <person name="Yoshinaga Y."/>
            <person name="Martin F.M."/>
            <person name="Grigoriev I.V."/>
            <person name="Hibbett D.S."/>
        </authorList>
    </citation>
    <scope>NUCLEOTIDE SEQUENCE [LARGE SCALE GENOMIC DNA]</scope>
    <source>
        <strain evidence="1 2">CBS 109695</strain>
    </source>
</reference>
<evidence type="ECO:0000313" key="2">
    <source>
        <dbReference type="Proteomes" id="UP000076532"/>
    </source>
</evidence>
<organism evidence="1 2">
    <name type="scientific">Athelia psychrophila</name>
    <dbReference type="NCBI Taxonomy" id="1759441"/>
    <lineage>
        <taxon>Eukaryota</taxon>
        <taxon>Fungi</taxon>
        <taxon>Dikarya</taxon>
        <taxon>Basidiomycota</taxon>
        <taxon>Agaricomycotina</taxon>
        <taxon>Agaricomycetes</taxon>
        <taxon>Agaricomycetidae</taxon>
        <taxon>Atheliales</taxon>
        <taxon>Atheliaceae</taxon>
        <taxon>Athelia</taxon>
    </lineage>
</organism>
<dbReference type="Proteomes" id="UP000076532">
    <property type="component" value="Unassembled WGS sequence"/>
</dbReference>
<gene>
    <name evidence="1" type="ORF">FIBSPDRAFT_861518</name>
</gene>
<proteinExistence type="predicted"/>
<dbReference type="AlphaFoldDB" id="A0A166J5D5"/>